<dbReference type="CDD" id="cd02440">
    <property type="entry name" value="AdoMet_MTases"/>
    <property type="match status" value="1"/>
</dbReference>
<reference evidence="3 4" key="1">
    <citation type="submission" date="2023-07" db="EMBL/GenBank/DDBJ databases">
        <title>Genomic Encyclopedia of Type Strains, Phase IV (KMG-IV): sequencing the most valuable type-strain genomes for metagenomic binning, comparative biology and taxonomic classification.</title>
        <authorList>
            <person name="Goeker M."/>
        </authorList>
    </citation>
    <scope>NUCLEOTIDE SEQUENCE [LARGE SCALE GENOMIC DNA]</scope>
    <source>
        <strain evidence="3 4">DSM 27848</strain>
    </source>
</reference>
<dbReference type="Pfam" id="PF21302">
    <property type="entry name" value="Zn_ribbon_RlmA"/>
    <property type="match status" value="1"/>
</dbReference>
<keyword evidence="3" id="KW-0808">Transferase</keyword>
<dbReference type="Gene3D" id="3.40.50.150">
    <property type="entry name" value="Vaccinia Virus protein VP39"/>
    <property type="match status" value="1"/>
</dbReference>
<protein>
    <submittedName>
        <fullName evidence="3">23S rRNA (Guanine745-N1)-methyltransferase</fullName>
        <ecNumber evidence="3">2.1.1.187</ecNumber>
    </submittedName>
</protein>
<dbReference type="InterPro" id="IPR029063">
    <property type="entry name" value="SAM-dependent_MTases_sf"/>
</dbReference>
<dbReference type="RefSeq" id="WP_307415294.1">
    <property type="nucleotide sequence ID" value="NZ_JALIRM010000002.1"/>
</dbReference>
<dbReference type="Proteomes" id="UP001232343">
    <property type="component" value="Unassembled WGS sequence"/>
</dbReference>
<evidence type="ECO:0000259" key="2">
    <source>
        <dbReference type="Pfam" id="PF21302"/>
    </source>
</evidence>
<dbReference type="EC" id="2.1.1.187" evidence="3"/>
<dbReference type="InterPro" id="IPR016718">
    <property type="entry name" value="rRNA_m1G-MeTrfase_A_prd"/>
</dbReference>
<gene>
    <name evidence="3" type="ORF">J2S14_001315</name>
</gene>
<dbReference type="InterPro" id="IPR041698">
    <property type="entry name" value="Methyltransf_25"/>
</dbReference>
<evidence type="ECO:0000259" key="1">
    <source>
        <dbReference type="Pfam" id="PF13649"/>
    </source>
</evidence>
<accession>A0ABU0D266</accession>
<dbReference type="InterPro" id="IPR048647">
    <property type="entry name" value="RlmA_N"/>
</dbReference>
<comment type="caution">
    <text evidence="3">The sequence shown here is derived from an EMBL/GenBank/DDBJ whole genome shotgun (WGS) entry which is preliminary data.</text>
</comment>
<name>A0ABU0D266_9BACI</name>
<sequence>MKKKEKSAMQMQRFESIFQCPVCTSPMKIVEYKSVVCDQNHTFDIAKQGYVNFLTRPVRSEYDKELFEARKTIIDSGLYEPLHSKVREIIGEVQSPKVLDTGCGEGSHLAHILKNANDGVGVGIDIAKEGILSAAKYYDDLIWCVGDLANSPYSLESFDIILNILSPANYTEFTRLLKQDGLLIKVVPKSEYLKEIRNLFYDETYSNEQTVVRFKENFQQVETYELSYKVPLHESLLQPLLRMTPLTWNKMDERKEVRITEISIDLELLVGRKK</sequence>
<dbReference type="PIRSF" id="PIRSF018249">
    <property type="entry name" value="MyrA_prd"/>
    <property type="match status" value="1"/>
</dbReference>
<keyword evidence="3" id="KW-0489">Methyltransferase</keyword>
<dbReference type="GO" id="GO:0052911">
    <property type="term" value="F:23S rRNA (guanine(745)-N(1))-methyltransferase activity"/>
    <property type="evidence" value="ECO:0007669"/>
    <property type="project" value="UniProtKB-EC"/>
</dbReference>
<dbReference type="Pfam" id="PF13649">
    <property type="entry name" value="Methyltransf_25"/>
    <property type="match status" value="1"/>
</dbReference>
<feature type="domain" description="23S rRNA (guanine(745)-N(1))-methyltransferase N-terminal" evidence="2">
    <location>
        <begin position="18"/>
        <end position="54"/>
    </location>
</feature>
<evidence type="ECO:0000313" key="4">
    <source>
        <dbReference type="Proteomes" id="UP001232343"/>
    </source>
</evidence>
<feature type="domain" description="Methyltransferase" evidence="1">
    <location>
        <begin position="98"/>
        <end position="181"/>
    </location>
</feature>
<proteinExistence type="predicted"/>
<organism evidence="3 4">
    <name type="scientific">Lederbergia wuyishanensis</name>
    <dbReference type="NCBI Taxonomy" id="1347903"/>
    <lineage>
        <taxon>Bacteria</taxon>
        <taxon>Bacillati</taxon>
        <taxon>Bacillota</taxon>
        <taxon>Bacilli</taxon>
        <taxon>Bacillales</taxon>
        <taxon>Bacillaceae</taxon>
        <taxon>Lederbergia</taxon>
    </lineage>
</organism>
<dbReference type="EMBL" id="JAUSUO010000002">
    <property type="protein sequence ID" value="MDQ0342503.1"/>
    <property type="molecule type" value="Genomic_DNA"/>
</dbReference>
<keyword evidence="4" id="KW-1185">Reference proteome</keyword>
<dbReference type="SUPFAM" id="SSF53335">
    <property type="entry name" value="S-adenosyl-L-methionine-dependent methyltransferases"/>
    <property type="match status" value="1"/>
</dbReference>
<evidence type="ECO:0000313" key="3">
    <source>
        <dbReference type="EMBL" id="MDQ0342503.1"/>
    </source>
</evidence>